<protein>
    <submittedName>
        <fullName evidence="1">Uncharacterized protein</fullName>
    </submittedName>
</protein>
<evidence type="ECO:0000313" key="2">
    <source>
        <dbReference type="Proteomes" id="UP001286313"/>
    </source>
</evidence>
<sequence>MWEVLGRVWGREGGVWAVLVRVVRVGLGCGGEGGVWVVLGRVGCEGGWIRKDTSQLTRKWFCVVLERKRACLLVFWMEGRKERRTNKCE</sequence>
<comment type="caution">
    <text evidence="1">The sequence shown here is derived from an EMBL/GenBank/DDBJ whole genome shotgun (WGS) entry which is preliminary data.</text>
</comment>
<evidence type="ECO:0000313" key="1">
    <source>
        <dbReference type="EMBL" id="KAK3886442.1"/>
    </source>
</evidence>
<accession>A0AAE1G7G8</accession>
<reference evidence="1" key="1">
    <citation type="submission" date="2023-10" db="EMBL/GenBank/DDBJ databases">
        <title>Genome assemblies of two species of porcelain crab, Petrolisthes cinctipes and Petrolisthes manimaculis (Anomura: Porcellanidae).</title>
        <authorList>
            <person name="Angst P."/>
        </authorList>
    </citation>
    <scope>NUCLEOTIDE SEQUENCE</scope>
    <source>
        <strain evidence="1">PB745_01</strain>
        <tissue evidence="1">Gill</tissue>
    </source>
</reference>
<keyword evidence="2" id="KW-1185">Reference proteome</keyword>
<gene>
    <name evidence="1" type="ORF">Pcinc_009417</name>
</gene>
<dbReference type="EMBL" id="JAWQEG010000696">
    <property type="protein sequence ID" value="KAK3886442.1"/>
    <property type="molecule type" value="Genomic_DNA"/>
</dbReference>
<name>A0AAE1G7G8_PETCI</name>
<proteinExistence type="predicted"/>
<dbReference type="Proteomes" id="UP001286313">
    <property type="component" value="Unassembled WGS sequence"/>
</dbReference>
<dbReference type="AlphaFoldDB" id="A0AAE1G7G8"/>
<organism evidence="1 2">
    <name type="scientific">Petrolisthes cinctipes</name>
    <name type="common">Flat porcelain crab</name>
    <dbReference type="NCBI Taxonomy" id="88211"/>
    <lineage>
        <taxon>Eukaryota</taxon>
        <taxon>Metazoa</taxon>
        <taxon>Ecdysozoa</taxon>
        <taxon>Arthropoda</taxon>
        <taxon>Crustacea</taxon>
        <taxon>Multicrustacea</taxon>
        <taxon>Malacostraca</taxon>
        <taxon>Eumalacostraca</taxon>
        <taxon>Eucarida</taxon>
        <taxon>Decapoda</taxon>
        <taxon>Pleocyemata</taxon>
        <taxon>Anomura</taxon>
        <taxon>Galatheoidea</taxon>
        <taxon>Porcellanidae</taxon>
        <taxon>Petrolisthes</taxon>
    </lineage>
</organism>